<dbReference type="InterPro" id="IPR029058">
    <property type="entry name" value="AB_hydrolase_fold"/>
</dbReference>
<evidence type="ECO:0000256" key="5">
    <source>
        <dbReference type="ARBA" id="ARBA00022801"/>
    </source>
</evidence>
<keyword evidence="4" id="KW-0934">Plastid</keyword>
<dbReference type="KEGG" id="jcu:105629407"/>
<evidence type="ECO:0000256" key="7">
    <source>
        <dbReference type="ARBA" id="ARBA00022963"/>
    </source>
</evidence>
<comment type="catalytic activity">
    <reaction evidence="9">
        <text>a 1,2-diacyl-3-O-[alpha-D-galactosyl-(1-&gt;6)-beta-D-galactosyl]-sn-glycerol + H2O = acyl-3-O-[alpha-D-galactosyl-(1-&gt;6)-beta-D-galactosyl]-sn-glycerol + a fatty acid + H(+)</text>
        <dbReference type="Rhea" id="RHEA:48372"/>
        <dbReference type="ChEBI" id="CHEBI:15377"/>
        <dbReference type="ChEBI" id="CHEBI:15378"/>
        <dbReference type="ChEBI" id="CHEBI:28396"/>
        <dbReference type="ChEBI" id="CHEBI:28868"/>
        <dbReference type="ChEBI" id="CHEBI:90310"/>
    </reaction>
    <physiologicalReaction direction="left-to-right" evidence="9">
        <dbReference type="Rhea" id="RHEA:48373"/>
    </physiologicalReaction>
</comment>
<dbReference type="OrthoDB" id="426718at2759"/>
<dbReference type="Proteomes" id="UP000027138">
    <property type="component" value="Unassembled WGS sequence"/>
</dbReference>
<reference evidence="12 13" key="1">
    <citation type="journal article" date="2014" name="PLoS ONE">
        <title>Global Analysis of Gene Expression Profiles in Physic Nut (Jatropha curcas L.) Seedlings Exposed to Salt Stress.</title>
        <authorList>
            <person name="Zhang L."/>
            <person name="Zhang C."/>
            <person name="Wu P."/>
            <person name="Chen Y."/>
            <person name="Li M."/>
            <person name="Jiang H."/>
            <person name="Wu G."/>
        </authorList>
    </citation>
    <scope>NUCLEOTIDE SEQUENCE [LARGE SCALE GENOMIC DNA]</scope>
    <source>
        <strain evidence="13">cv. GZQX0401</strain>
        <tissue evidence="12">Young leaves</tissue>
    </source>
</reference>
<evidence type="ECO:0000313" key="12">
    <source>
        <dbReference type="EMBL" id="KDP42875.1"/>
    </source>
</evidence>
<accession>A0A067LED7</accession>
<dbReference type="FunFam" id="3.40.50.1820:FF:000106">
    <property type="entry name" value="Galactolipase DONGLE, chloroplastic"/>
    <property type="match status" value="1"/>
</dbReference>
<evidence type="ECO:0000256" key="8">
    <source>
        <dbReference type="ARBA" id="ARBA00023098"/>
    </source>
</evidence>
<comment type="subcellular location">
    <subcellularLocation>
        <location evidence="1">Plastid</location>
        <location evidence="1">Chloroplast</location>
    </subcellularLocation>
</comment>
<keyword evidence="8" id="KW-0443">Lipid metabolism</keyword>
<evidence type="ECO:0000256" key="10">
    <source>
        <dbReference type="SAM" id="Phobius"/>
    </source>
</evidence>
<dbReference type="Gene3D" id="3.40.50.1820">
    <property type="entry name" value="alpha/beta hydrolase"/>
    <property type="match status" value="1"/>
</dbReference>
<sequence length="498" mass="55913">MASKLFMPNSSYSVKNVSCPRKKNLPISASSNQVCMPNKSIETFPSSSFSLSRQKLSSSSIAISEKSSSNSKPLALLWREIQGCNNWDGLVDPLHHLLRQEIIRYGEFVTACYKAFDLDPNSTRYLSCKYGKKNMLNQVGMGNSGYQVTKYIYVTPDVNIPIQDTPSCGRWIGYVAVSSDDTVKRLGRRDIVITFRGTVTNQEWVANFMSSLEPARLDPLNPRPEVKVELGFLNLYTSGESNDKFGLESCRQQLLSEVSRLLNKYKGEEISISIAGHSMGSSLGLLLAYDISEIGLNRVNNHKGDIPVTVFSFGGPRVGNAGFKERCEELGVKVLRIVNVNDPITKLPGVLLNENFRVLGGKYEFPWSCSCYAHVGVELLVDFFNIQNPSHVHDLEAYIESLLKKCPNLKQQSVEDILDHHQEDDLLNRINELLFSAENFNLYPLQIALSNIINTVQSQKTESFFSDENILRWVNSLALYIFSVSIAGFISLYMCVYQ</sequence>
<comment type="similarity">
    <text evidence="2">Belongs to the AB hydrolase superfamily. Lipase family.</text>
</comment>
<dbReference type="InterPro" id="IPR002921">
    <property type="entry name" value="Fungal_lipase-type"/>
</dbReference>
<evidence type="ECO:0000256" key="3">
    <source>
        <dbReference type="ARBA" id="ARBA00022528"/>
    </source>
</evidence>
<dbReference type="GO" id="GO:0016042">
    <property type="term" value="P:lipid catabolic process"/>
    <property type="evidence" value="ECO:0007669"/>
    <property type="project" value="UniProtKB-KW"/>
</dbReference>
<keyword evidence="5" id="KW-0378">Hydrolase</keyword>
<protein>
    <recommendedName>
        <fullName evidence="11">Fungal lipase-type domain-containing protein</fullName>
    </recommendedName>
</protein>
<keyword evidence="6" id="KW-0809">Transit peptide</keyword>
<dbReference type="PANTHER" id="PTHR31403">
    <property type="entry name" value="PHOSPHOLIPASE A1-IBETA2, CHLOROPLASTIC"/>
    <property type="match status" value="1"/>
</dbReference>
<keyword evidence="10" id="KW-0472">Membrane</keyword>
<dbReference type="PANTHER" id="PTHR31403:SF4">
    <property type="entry name" value="PHOSPHOLIPASE A1-IALPHA2, CHLOROPLASTIC"/>
    <property type="match status" value="1"/>
</dbReference>
<feature type="transmembrane region" description="Helical" evidence="10">
    <location>
        <begin position="477"/>
        <end position="496"/>
    </location>
</feature>
<dbReference type="STRING" id="180498.A0A067LED7"/>
<keyword evidence="10" id="KW-0812">Transmembrane</keyword>
<keyword evidence="10" id="KW-1133">Transmembrane helix</keyword>
<evidence type="ECO:0000313" key="13">
    <source>
        <dbReference type="Proteomes" id="UP000027138"/>
    </source>
</evidence>
<organism evidence="12 13">
    <name type="scientific">Jatropha curcas</name>
    <name type="common">Barbados nut</name>
    <dbReference type="NCBI Taxonomy" id="180498"/>
    <lineage>
        <taxon>Eukaryota</taxon>
        <taxon>Viridiplantae</taxon>
        <taxon>Streptophyta</taxon>
        <taxon>Embryophyta</taxon>
        <taxon>Tracheophyta</taxon>
        <taxon>Spermatophyta</taxon>
        <taxon>Magnoliopsida</taxon>
        <taxon>eudicotyledons</taxon>
        <taxon>Gunneridae</taxon>
        <taxon>Pentapetalae</taxon>
        <taxon>rosids</taxon>
        <taxon>fabids</taxon>
        <taxon>Malpighiales</taxon>
        <taxon>Euphorbiaceae</taxon>
        <taxon>Crotonoideae</taxon>
        <taxon>Jatropheae</taxon>
        <taxon>Jatropha</taxon>
    </lineage>
</organism>
<name>A0A067LED7_JATCU</name>
<dbReference type="GO" id="GO:0009507">
    <property type="term" value="C:chloroplast"/>
    <property type="evidence" value="ECO:0007669"/>
    <property type="project" value="UniProtKB-SubCell"/>
</dbReference>
<dbReference type="GO" id="GO:0008970">
    <property type="term" value="F:phospholipase A1 activity"/>
    <property type="evidence" value="ECO:0007669"/>
    <property type="project" value="TreeGrafter"/>
</dbReference>
<dbReference type="SUPFAM" id="SSF53474">
    <property type="entry name" value="alpha/beta-Hydrolases"/>
    <property type="match status" value="1"/>
</dbReference>
<evidence type="ECO:0000256" key="6">
    <source>
        <dbReference type="ARBA" id="ARBA00022946"/>
    </source>
</evidence>
<keyword evidence="7" id="KW-0442">Lipid degradation</keyword>
<dbReference type="Pfam" id="PF01764">
    <property type="entry name" value="Lipase_3"/>
    <property type="match status" value="1"/>
</dbReference>
<feature type="domain" description="Fungal lipase-type" evidence="11">
    <location>
        <begin position="192"/>
        <end position="350"/>
    </location>
</feature>
<gene>
    <name evidence="12" type="ORF">JCGZ_23817</name>
</gene>
<proteinExistence type="inferred from homology"/>
<keyword evidence="3" id="KW-0150">Chloroplast</keyword>
<keyword evidence="13" id="KW-1185">Reference proteome</keyword>
<evidence type="ECO:0000256" key="1">
    <source>
        <dbReference type="ARBA" id="ARBA00004229"/>
    </source>
</evidence>
<evidence type="ECO:0000256" key="9">
    <source>
        <dbReference type="ARBA" id="ARBA00048139"/>
    </source>
</evidence>
<evidence type="ECO:0000256" key="4">
    <source>
        <dbReference type="ARBA" id="ARBA00022640"/>
    </source>
</evidence>
<dbReference type="GO" id="GO:0009695">
    <property type="term" value="P:jasmonic acid biosynthetic process"/>
    <property type="evidence" value="ECO:0007669"/>
    <property type="project" value="TreeGrafter"/>
</dbReference>
<dbReference type="CDD" id="cd00519">
    <property type="entry name" value="Lipase_3"/>
    <property type="match status" value="1"/>
</dbReference>
<evidence type="ECO:0000259" key="11">
    <source>
        <dbReference type="Pfam" id="PF01764"/>
    </source>
</evidence>
<dbReference type="EMBL" id="KK914286">
    <property type="protein sequence ID" value="KDP42875.1"/>
    <property type="molecule type" value="Genomic_DNA"/>
</dbReference>
<dbReference type="AlphaFoldDB" id="A0A067LED7"/>
<evidence type="ECO:0000256" key="2">
    <source>
        <dbReference type="ARBA" id="ARBA00010701"/>
    </source>
</evidence>
<dbReference type="GO" id="GO:0047714">
    <property type="term" value="F:galactolipase activity"/>
    <property type="evidence" value="ECO:0007669"/>
    <property type="project" value="UniProtKB-ARBA"/>
</dbReference>